<sequence length="1548" mass="179441">MTSALIEKLKRSRKAARAAFTRALTAFNEEIRREEPIIEEVQVTFQILEARSFEIIEDEYEVAAKYTSKYLCAKIEVTKLNRASQPEQTPQIYQQITAGDNADSKRRFKLPKIELKKFGRDLKDFLQFWSQFKNIHEDKSITTEDMFQYLIQAMIPNSRAADLVNSFPPSQNYDKVINSLKNRFGKDELLVEVYVKELLTLVISKATKSREQIPFSKMYDKLEAQLRALEFLCVTKDKCAAMLYALVESSLPEELIRTWQRQATAIKSDKFEERLTKLTEFLQSEVENERLRMAVNRFNLNDNKPSCNNNNKLGKKKIRSIDEISIPTATGLLTRESKNVNQSTKNYLCIFCKEHRSSRCGKAKQMPLEEKWSIVKERNCCFNCLIPGHNTQACKFNSKCQWCGKKHSILLCREILNKDKSLRETTSEDLIKHNKEANLGNASLIPEVCLQTIRVILKNDNKKRVVRAIMDSGSQRSYISKQAAEEMEYQLHCENRVVHLLFGGTSTKPQNHRGYLIHLKSLDNEYACNFTAFNQDMICHGIPSINNGPWIHEFVKRNIILTDVGQSTDPIEVLIGADVIGKLMTVKLHNLECEMTAVETKLGWTLMGKKPTEENSKHDAALIVTSMFVQEADISNLWSLDVMGITDPVETKSSKKELKKRFVGDFGKQQELYEEYDQVFMKLLKEGIIEKVTVEEENLWGHYLPHRHVLKENSTTRLRPVFDASAKSKNGVFLNQCLETDPNLIELIPSILLRFREKEIAVISDIEIAFLQISITPRDRNVLRFLWWNENNIIEIYRYTRVVFGVTSSPFILAAIIKLHLERIAQEDQFIHIHKIFDPIGFACPMLLYPKILLQTINTLEWDTEVPQEVEQEFRKWYYQLHLLKEVKIPRWISNSYRVDNKILFHVFVDASQVAYASVIYMRTQSLTDTKIQLIAAKSRVTPNKKMTIPRLELLAATIGARLMKSILETMENNQQEVYFWSDSTTVLTWIQRKGNGQRLYVPGVLNPADPSRGCTTKQLIESNWWEGPDWLYNSEKWPTSEYYINNEEINSELKKSASKKSEESINLNNFCQNNDVREDNSFNKNNDEWHLRYFSRYTKLVRMFGWIRRFIHNDQVNVKLRKRGELSVREFCEAKKTVLRFVQEESFSGDQGLRIKDFRAYTDRDNLIRIKTLITQRDDDINFRETVVLNPKHPVVMKKFWILQGRKSVRMIVNKCITCKRYKASHVNAEPVALPKNRVGNAVPFEISGVDFAGPVYLKENQKGWICLFTCAVYRAVHLELVTSLSTDAFLEVLRHVIARRGRSTIIYSDNGTNFTGAKNYLCKINWNKIKRYSSVQKIEWCFNPPSAAWWGGWWERLVHVMKELLRKVLKKSSLTYEEVCTTLCDFEAIINSRPITYQSDSINEPRPLSPAMFLLEAKSVEVPDLDCVETIDLKKSQRIGEIVLVGNDNQKRLDWPLAKIVKTITGKDGEIRVVRLKTGNGKLVGPVQRIYQLEINSLIEQEITKETEITLSKENENEECQLVKKPSVVTRYGRQVKIPKRLGLND</sequence>
<evidence type="ECO:0000313" key="2">
    <source>
        <dbReference type="EMBL" id="KAF2886826.1"/>
    </source>
</evidence>
<dbReference type="Pfam" id="PF05380">
    <property type="entry name" value="Peptidase_A17"/>
    <property type="match status" value="1"/>
</dbReference>
<dbReference type="PROSITE" id="PS50994">
    <property type="entry name" value="INTEGRASE"/>
    <property type="match status" value="1"/>
</dbReference>
<dbReference type="EMBL" id="VTPC01086276">
    <property type="protein sequence ID" value="KAF2886826.1"/>
    <property type="molecule type" value="Genomic_DNA"/>
</dbReference>
<dbReference type="Pfam" id="PF03564">
    <property type="entry name" value="DUF1759"/>
    <property type="match status" value="1"/>
</dbReference>
<dbReference type="Gene3D" id="2.40.70.10">
    <property type="entry name" value="Acid Proteases"/>
    <property type="match status" value="1"/>
</dbReference>
<dbReference type="SUPFAM" id="SSF56672">
    <property type="entry name" value="DNA/RNA polymerases"/>
    <property type="match status" value="1"/>
</dbReference>
<dbReference type="GO" id="GO:0071897">
    <property type="term" value="P:DNA biosynthetic process"/>
    <property type="evidence" value="ECO:0007669"/>
    <property type="project" value="UniProtKB-ARBA"/>
</dbReference>
<dbReference type="Pfam" id="PF18701">
    <property type="entry name" value="DUF5641"/>
    <property type="match status" value="1"/>
</dbReference>
<proteinExistence type="predicted"/>
<accession>A0A8K0CKQ0</accession>
<dbReference type="InterPro" id="IPR005312">
    <property type="entry name" value="DUF1759"/>
</dbReference>
<comment type="caution">
    <text evidence="2">The sequence shown here is derived from an EMBL/GenBank/DDBJ whole genome shotgun (WGS) entry which is preliminary data.</text>
</comment>
<protein>
    <recommendedName>
        <fullName evidence="1">Integrase catalytic domain-containing protein</fullName>
    </recommendedName>
</protein>
<reference evidence="2" key="1">
    <citation type="submission" date="2019-08" db="EMBL/GenBank/DDBJ databases">
        <title>The genome of the North American firefly Photinus pyralis.</title>
        <authorList>
            <consortium name="Photinus pyralis genome working group"/>
            <person name="Fallon T.R."/>
            <person name="Sander Lower S.E."/>
            <person name="Weng J.-K."/>
        </authorList>
    </citation>
    <scope>NUCLEOTIDE SEQUENCE</scope>
    <source>
        <strain evidence="2">TRF0915ILg1</strain>
        <tissue evidence="2">Whole body</tissue>
    </source>
</reference>
<dbReference type="InterPro" id="IPR012337">
    <property type="entry name" value="RNaseH-like_sf"/>
</dbReference>
<dbReference type="InterPro" id="IPR001584">
    <property type="entry name" value="Integrase_cat-core"/>
</dbReference>
<feature type="domain" description="Integrase catalytic" evidence="1">
    <location>
        <begin position="1241"/>
        <end position="1420"/>
    </location>
</feature>
<gene>
    <name evidence="2" type="ORF">ILUMI_19347</name>
</gene>
<evidence type="ECO:0000313" key="3">
    <source>
        <dbReference type="Proteomes" id="UP000801492"/>
    </source>
</evidence>
<dbReference type="InterPro" id="IPR021109">
    <property type="entry name" value="Peptidase_aspartic_dom_sf"/>
</dbReference>
<organism evidence="2 3">
    <name type="scientific">Ignelater luminosus</name>
    <name type="common">Cucubano</name>
    <name type="synonym">Pyrophorus luminosus</name>
    <dbReference type="NCBI Taxonomy" id="2038154"/>
    <lineage>
        <taxon>Eukaryota</taxon>
        <taxon>Metazoa</taxon>
        <taxon>Ecdysozoa</taxon>
        <taxon>Arthropoda</taxon>
        <taxon>Hexapoda</taxon>
        <taxon>Insecta</taxon>
        <taxon>Pterygota</taxon>
        <taxon>Neoptera</taxon>
        <taxon>Endopterygota</taxon>
        <taxon>Coleoptera</taxon>
        <taxon>Polyphaga</taxon>
        <taxon>Elateriformia</taxon>
        <taxon>Elateroidea</taxon>
        <taxon>Elateridae</taxon>
        <taxon>Agrypninae</taxon>
        <taxon>Pyrophorini</taxon>
        <taxon>Ignelater</taxon>
    </lineage>
</organism>
<dbReference type="GO" id="GO:0015074">
    <property type="term" value="P:DNA integration"/>
    <property type="evidence" value="ECO:0007669"/>
    <property type="project" value="InterPro"/>
</dbReference>
<dbReference type="InterPro" id="IPR043502">
    <property type="entry name" value="DNA/RNA_pol_sf"/>
</dbReference>
<dbReference type="SUPFAM" id="SSF53098">
    <property type="entry name" value="Ribonuclease H-like"/>
    <property type="match status" value="1"/>
</dbReference>
<dbReference type="InterPro" id="IPR043128">
    <property type="entry name" value="Rev_trsase/Diguanyl_cyclase"/>
</dbReference>
<dbReference type="Gene3D" id="3.30.70.270">
    <property type="match status" value="1"/>
</dbReference>
<keyword evidence="3" id="KW-1185">Reference proteome</keyword>
<dbReference type="InterPro" id="IPR008042">
    <property type="entry name" value="Retrotrans_Pao"/>
</dbReference>
<dbReference type="Gene3D" id="3.30.420.10">
    <property type="entry name" value="Ribonuclease H-like superfamily/Ribonuclease H"/>
    <property type="match status" value="1"/>
</dbReference>
<dbReference type="Gene3D" id="3.10.10.10">
    <property type="entry name" value="HIV Type 1 Reverse Transcriptase, subunit A, domain 1"/>
    <property type="match status" value="1"/>
</dbReference>
<dbReference type="PANTHER" id="PTHR47331">
    <property type="entry name" value="PHD-TYPE DOMAIN-CONTAINING PROTEIN"/>
    <property type="match status" value="1"/>
</dbReference>
<dbReference type="OrthoDB" id="6138997at2759"/>
<dbReference type="Proteomes" id="UP000801492">
    <property type="component" value="Unassembled WGS sequence"/>
</dbReference>
<dbReference type="InterPro" id="IPR036397">
    <property type="entry name" value="RNaseH_sf"/>
</dbReference>
<dbReference type="GO" id="GO:0042575">
    <property type="term" value="C:DNA polymerase complex"/>
    <property type="evidence" value="ECO:0007669"/>
    <property type="project" value="UniProtKB-ARBA"/>
</dbReference>
<name>A0A8K0CKQ0_IGNLU</name>
<dbReference type="InterPro" id="IPR040676">
    <property type="entry name" value="DUF5641"/>
</dbReference>
<evidence type="ECO:0000259" key="1">
    <source>
        <dbReference type="PROSITE" id="PS50994"/>
    </source>
</evidence>
<dbReference type="GO" id="GO:0003676">
    <property type="term" value="F:nucleic acid binding"/>
    <property type="evidence" value="ECO:0007669"/>
    <property type="project" value="InterPro"/>
</dbReference>